<dbReference type="PANTHER" id="PTHR10745">
    <property type="entry name" value="GLYCYL-TRNA SYNTHETASE/DNA POLYMERASE SUBUNIT GAMMA-2"/>
    <property type="match status" value="1"/>
</dbReference>
<dbReference type="Gene3D" id="3.40.50.800">
    <property type="entry name" value="Anticodon-binding domain"/>
    <property type="match status" value="1"/>
</dbReference>
<keyword evidence="5" id="KW-0648">Protein biosynthesis</keyword>
<dbReference type="GO" id="GO:0005737">
    <property type="term" value="C:cytoplasm"/>
    <property type="evidence" value="ECO:0007669"/>
    <property type="project" value="TreeGrafter"/>
</dbReference>
<dbReference type="InterPro" id="IPR036621">
    <property type="entry name" value="Anticodon-bd_dom_sf"/>
</dbReference>
<dbReference type="InterPro" id="IPR004154">
    <property type="entry name" value="Anticodon-bd"/>
</dbReference>
<evidence type="ECO:0000259" key="7">
    <source>
        <dbReference type="Pfam" id="PF03129"/>
    </source>
</evidence>
<evidence type="ECO:0000256" key="2">
    <source>
        <dbReference type="ARBA" id="ARBA00022598"/>
    </source>
</evidence>
<dbReference type="GO" id="GO:0044281">
    <property type="term" value="P:small molecule metabolic process"/>
    <property type="evidence" value="ECO:0007669"/>
    <property type="project" value="UniProtKB-ARBA"/>
</dbReference>
<dbReference type="EMBL" id="VSSQ01057813">
    <property type="protein sequence ID" value="MPN11586.1"/>
    <property type="molecule type" value="Genomic_DNA"/>
</dbReference>
<reference evidence="8" key="1">
    <citation type="submission" date="2019-08" db="EMBL/GenBank/DDBJ databases">
        <authorList>
            <person name="Kucharzyk K."/>
            <person name="Murdoch R.W."/>
            <person name="Higgins S."/>
            <person name="Loffler F."/>
        </authorList>
    </citation>
    <scope>NUCLEOTIDE SEQUENCE</scope>
</reference>
<dbReference type="InterPro" id="IPR045864">
    <property type="entry name" value="aa-tRNA-synth_II/BPL/LPL"/>
</dbReference>
<keyword evidence="2 8" id="KW-0436">Ligase</keyword>
<dbReference type="EC" id="6.1.1.14" evidence="8"/>
<dbReference type="PANTHER" id="PTHR10745:SF8">
    <property type="entry name" value="DNA POLYMERASE SUBUNIT GAMMA-2, MITOCHONDRIAL"/>
    <property type="match status" value="1"/>
</dbReference>
<comment type="caution">
    <text evidence="8">The sequence shown here is derived from an EMBL/GenBank/DDBJ whole genome shotgun (WGS) entry which is preliminary data.</text>
</comment>
<dbReference type="AlphaFoldDB" id="A0A645FDD2"/>
<evidence type="ECO:0000313" key="8">
    <source>
        <dbReference type="EMBL" id="MPN11586.1"/>
    </source>
</evidence>
<sequence>MKPEKMRFKPHDKLAHYANHAVDIEFEFPFGFGEIEGIHSRTDYDLTAHQNLSGKKLEYIDTETKERFIPYVVETSGGVSRGLMAFLCNAYDEEEPVNASDENAEKRIVMRFHPKLAPVQVAVFPLVNKDGMPEKSRSLYQHLQKNFKTQHDVSGAIGRRYRRQDEIGTPYCITIDGETMSNGTVTIRERDSMQQETINIDNVQAYLFDKLAD</sequence>
<dbReference type="GO" id="GO:0006426">
    <property type="term" value="P:glycyl-tRNA aminoacylation"/>
    <property type="evidence" value="ECO:0007669"/>
    <property type="project" value="TreeGrafter"/>
</dbReference>
<accession>A0A645FDD2</accession>
<protein>
    <submittedName>
        <fullName evidence="8">Glycine--tRNA ligase</fullName>
        <ecNumber evidence="8">6.1.1.14</ecNumber>
    </submittedName>
</protein>
<evidence type="ECO:0000256" key="3">
    <source>
        <dbReference type="ARBA" id="ARBA00022741"/>
    </source>
</evidence>
<keyword evidence="1" id="KW-0963">Cytoplasm</keyword>
<dbReference type="PRINTS" id="PR01043">
    <property type="entry name" value="TRNASYNTHGLY"/>
</dbReference>
<evidence type="ECO:0000256" key="6">
    <source>
        <dbReference type="ARBA" id="ARBA00023146"/>
    </source>
</evidence>
<gene>
    <name evidence="8" type="primary">glyQS_33</name>
    <name evidence="8" type="ORF">SDC9_158889</name>
</gene>
<dbReference type="Gene3D" id="3.30.930.10">
    <property type="entry name" value="Bira Bifunctional Protein, Domain 2"/>
    <property type="match status" value="1"/>
</dbReference>
<keyword evidence="3" id="KW-0547">Nucleotide-binding</keyword>
<feature type="domain" description="Anticodon-binding" evidence="7">
    <location>
        <begin position="120"/>
        <end position="207"/>
    </location>
</feature>
<keyword evidence="6" id="KW-0030">Aminoacyl-tRNA synthetase</keyword>
<dbReference type="InterPro" id="IPR027031">
    <property type="entry name" value="Gly-tRNA_synthase/POLG2"/>
</dbReference>
<evidence type="ECO:0000256" key="1">
    <source>
        <dbReference type="ARBA" id="ARBA00022490"/>
    </source>
</evidence>
<dbReference type="GO" id="GO:0005524">
    <property type="term" value="F:ATP binding"/>
    <property type="evidence" value="ECO:0007669"/>
    <property type="project" value="UniProtKB-KW"/>
</dbReference>
<proteinExistence type="predicted"/>
<dbReference type="FunFam" id="3.40.50.800:FF:000002">
    <property type="entry name" value="Glycine--tRNA ligase"/>
    <property type="match status" value="1"/>
</dbReference>
<dbReference type="SUPFAM" id="SSF52954">
    <property type="entry name" value="Class II aaRS ABD-related"/>
    <property type="match status" value="1"/>
</dbReference>
<organism evidence="8">
    <name type="scientific">bioreactor metagenome</name>
    <dbReference type="NCBI Taxonomy" id="1076179"/>
    <lineage>
        <taxon>unclassified sequences</taxon>
        <taxon>metagenomes</taxon>
        <taxon>ecological metagenomes</taxon>
    </lineage>
</organism>
<evidence type="ECO:0000256" key="4">
    <source>
        <dbReference type="ARBA" id="ARBA00022840"/>
    </source>
</evidence>
<dbReference type="SUPFAM" id="SSF55681">
    <property type="entry name" value="Class II aaRS and biotin synthetases"/>
    <property type="match status" value="1"/>
</dbReference>
<name>A0A645FDD2_9ZZZZ</name>
<dbReference type="GO" id="GO:0004820">
    <property type="term" value="F:glycine-tRNA ligase activity"/>
    <property type="evidence" value="ECO:0007669"/>
    <property type="project" value="UniProtKB-EC"/>
</dbReference>
<dbReference type="Pfam" id="PF03129">
    <property type="entry name" value="HGTP_anticodon"/>
    <property type="match status" value="1"/>
</dbReference>
<evidence type="ECO:0000256" key="5">
    <source>
        <dbReference type="ARBA" id="ARBA00022917"/>
    </source>
</evidence>
<keyword evidence="4" id="KW-0067">ATP-binding</keyword>